<dbReference type="EMBL" id="KV878236">
    <property type="protein sequence ID" value="OJZ92792.1"/>
    <property type="molecule type" value="Genomic_DNA"/>
</dbReference>
<feature type="region of interest" description="Disordered" evidence="1">
    <location>
        <begin position="18"/>
        <end position="60"/>
    </location>
</feature>
<accession>A0A1M3U1H4</accession>
<protein>
    <submittedName>
        <fullName evidence="2">Uncharacterized protein</fullName>
    </submittedName>
</protein>
<evidence type="ECO:0000313" key="3">
    <source>
        <dbReference type="Proteomes" id="UP000184063"/>
    </source>
</evidence>
<gene>
    <name evidence="2" type="ORF">ASPFODRAFT_40263</name>
</gene>
<evidence type="ECO:0000313" key="2">
    <source>
        <dbReference type="EMBL" id="OJZ92792.1"/>
    </source>
</evidence>
<dbReference type="Proteomes" id="UP000184063">
    <property type="component" value="Unassembled WGS sequence"/>
</dbReference>
<name>A0A1M3U1H4_ASPLC</name>
<dbReference type="AlphaFoldDB" id="A0A1M3U1H4"/>
<organism evidence="2 3">
    <name type="scientific">Aspergillus luchuensis (strain CBS 106.47)</name>
    <dbReference type="NCBI Taxonomy" id="1137211"/>
    <lineage>
        <taxon>Eukaryota</taxon>
        <taxon>Fungi</taxon>
        <taxon>Dikarya</taxon>
        <taxon>Ascomycota</taxon>
        <taxon>Pezizomycotina</taxon>
        <taxon>Eurotiomycetes</taxon>
        <taxon>Eurotiomycetidae</taxon>
        <taxon>Eurotiales</taxon>
        <taxon>Aspergillaceae</taxon>
        <taxon>Aspergillus</taxon>
        <taxon>Aspergillus subgen. Circumdati</taxon>
    </lineage>
</organism>
<feature type="compositionally biased region" description="Gly residues" evidence="1">
    <location>
        <begin position="50"/>
        <end position="59"/>
    </location>
</feature>
<evidence type="ECO:0000256" key="1">
    <source>
        <dbReference type="SAM" id="MobiDB-lite"/>
    </source>
</evidence>
<sequence>MILPNLAFRLSVICPRGPRGLANQEGWPGQVAPDAKSDWAGQPKNLRGGSTIGSSGGERGPLPQPYKAAAGFCEISVDPWFCATWMSCFFLLSLVQ</sequence>
<proteinExistence type="predicted"/>
<dbReference type="VEuPathDB" id="FungiDB:ASPFODRAFT_40263"/>
<reference evidence="3" key="1">
    <citation type="journal article" date="2017" name="Genome Biol.">
        <title>Comparative genomics reveals high biological diversity and specific adaptations in the industrially and medically important fungal genus Aspergillus.</title>
        <authorList>
            <person name="de Vries R.P."/>
            <person name="Riley R."/>
            <person name="Wiebenga A."/>
            <person name="Aguilar-Osorio G."/>
            <person name="Amillis S."/>
            <person name="Uchima C.A."/>
            <person name="Anderluh G."/>
            <person name="Asadollahi M."/>
            <person name="Askin M."/>
            <person name="Barry K."/>
            <person name="Battaglia E."/>
            <person name="Bayram O."/>
            <person name="Benocci T."/>
            <person name="Braus-Stromeyer S.A."/>
            <person name="Caldana C."/>
            <person name="Canovas D."/>
            <person name="Cerqueira G.C."/>
            <person name="Chen F."/>
            <person name="Chen W."/>
            <person name="Choi C."/>
            <person name="Clum A."/>
            <person name="Dos Santos R.A."/>
            <person name="Damasio A.R."/>
            <person name="Diallinas G."/>
            <person name="Emri T."/>
            <person name="Fekete E."/>
            <person name="Flipphi M."/>
            <person name="Freyberg S."/>
            <person name="Gallo A."/>
            <person name="Gournas C."/>
            <person name="Habgood R."/>
            <person name="Hainaut M."/>
            <person name="Harispe M.L."/>
            <person name="Henrissat B."/>
            <person name="Hilden K.S."/>
            <person name="Hope R."/>
            <person name="Hossain A."/>
            <person name="Karabika E."/>
            <person name="Karaffa L."/>
            <person name="Karanyi Z."/>
            <person name="Krasevec N."/>
            <person name="Kuo A."/>
            <person name="Kusch H."/>
            <person name="LaButti K."/>
            <person name="Lagendijk E.L."/>
            <person name="Lapidus A."/>
            <person name="Levasseur A."/>
            <person name="Lindquist E."/>
            <person name="Lipzen A."/>
            <person name="Logrieco A.F."/>
            <person name="MacCabe A."/>
            <person name="Maekelae M.R."/>
            <person name="Malavazi I."/>
            <person name="Melin P."/>
            <person name="Meyer V."/>
            <person name="Mielnichuk N."/>
            <person name="Miskei M."/>
            <person name="Molnar A.P."/>
            <person name="Mule G."/>
            <person name="Ngan C.Y."/>
            <person name="Orejas M."/>
            <person name="Orosz E."/>
            <person name="Ouedraogo J.P."/>
            <person name="Overkamp K.M."/>
            <person name="Park H.-S."/>
            <person name="Perrone G."/>
            <person name="Piumi F."/>
            <person name="Punt P.J."/>
            <person name="Ram A.F."/>
            <person name="Ramon A."/>
            <person name="Rauscher S."/>
            <person name="Record E."/>
            <person name="Riano-Pachon D.M."/>
            <person name="Robert V."/>
            <person name="Roehrig J."/>
            <person name="Ruller R."/>
            <person name="Salamov A."/>
            <person name="Salih N.S."/>
            <person name="Samson R.A."/>
            <person name="Sandor E."/>
            <person name="Sanguinetti M."/>
            <person name="Schuetze T."/>
            <person name="Sepcic K."/>
            <person name="Shelest E."/>
            <person name="Sherlock G."/>
            <person name="Sophianopoulou V."/>
            <person name="Squina F.M."/>
            <person name="Sun H."/>
            <person name="Susca A."/>
            <person name="Todd R.B."/>
            <person name="Tsang A."/>
            <person name="Unkles S.E."/>
            <person name="van de Wiele N."/>
            <person name="van Rossen-Uffink D."/>
            <person name="Oliveira J.V."/>
            <person name="Vesth T.C."/>
            <person name="Visser J."/>
            <person name="Yu J.-H."/>
            <person name="Zhou M."/>
            <person name="Andersen M.R."/>
            <person name="Archer D.B."/>
            <person name="Baker S.E."/>
            <person name="Benoit I."/>
            <person name="Brakhage A.A."/>
            <person name="Braus G.H."/>
            <person name="Fischer R."/>
            <person name="Frisvad J.C."/>
            <person name="Goldman G.H."/>
            <person name="Houbraken J."/>
            <person name="Oakley B."/>
            <person name="Pocsi I."/>
            <person name="Scazzocchio C."/>
            <person name="Seiboth B."/>
            <person name="vanKuyk P.A."/>
            <person name="Wortman J."/>
            <person name="Dyer P.S."/>
            <person name="Grigoriev I.V."/>
        </authorList>
    </citation>
    <scope>NUCLEOTIDE SEQUENCE [LARGE SCALE GENOMIC DNA]</scope>
    <source>
        <strain evidence="3">CBS 106.47</strain>
    </source>
</reference>